<dbReference type="EMBL" id="LN609528">
    <property type="protein sequence ID" value="CEF64016.1"/>
    <property type="molecule type" value="Genomic_DNA"/>
</dbReference>
<feature type="region of interest" description="Disordered" evidence="4">
    <location>
        <begin position="26"/>
        <end position="78"/>
    </location>
</feature>
<dbReference type="GO" id="GO:0030691">
    <property type="term" value="C:Noc2p-Noc3p complex"/>
    <property type="evidence" value="ECO:0007669"/>
    <property type="project" value="TreeGrafter"/>
</dbReference>
<dbReference type="GO" id="GO:0005654">
    <property type="term" value="C:nucleoplasm"/>
    <property type="evidence" value="ECO:0007669"/>
    <property type="project" value="TreeGrafter"/>
</dbReference>
<evidence type="ECO:0000313" key="5">
    <source>
        <dbReference type="EMBL" id="CEF64016.1"/>
    </source>
</evidence>
<sequence length="602" mass="69599">MGPPKKIKKLKKTKKIKKYSKKLEVKNSEINDDYGNQSDVSVEMDELFESNENPEVSNNTSLNNDDDDEYDKESDASLESISNAQSHLDELKKLSENDPTFLKFLQEQDPDLLDFKDDNEDEDMIDEEMEADEESLILLYGDKTYIVKYNGEKKKIVDSNVIKYLKYNLLETEASKDNLIKATKILVSCFDAVTYMIGRKKKRDIDWVINDNNVFKDILSLCFSNIVPTLYKILQPVSEEKALELRKKQNMKRAMDGITYFKKWKKYGSLCRRYIEAIGILINQITEDGSKKRILRHILDLVDLHIHFGGLSKKMVKVLSRLWCTANEDNRILAFTILFKMCRLDKSLYPLILKTCYMTFVTFSGYTCSQNLKSFCFMQCSFAEMQAAVFLRNAIKSKSNDNMKNVTKWQFIQGLYLWNEVIIAACKMASKVPGNHPVHGIAEQRFAFIQIVIGLYTHTQNQRYLLLRIHCLRILIKLQTSTDVYIPLLGLSMEAVKDLMLIDERTPVKKDVIVNDDVVDVNLKINNDLIGCLEFRKVVGDELLKVLNSIVDSIEDDKVFDACAAPVAKRMRYILKNCKNKAHLSMFKNFVNKLETRRSEKS</sequence>
<dbReference type="GO" id="GO:0042393">
    <property type="term" value="F:histone binding"/>
    <property type="evidence" value="ECO:0007669"/>
    <property type="project" value="TreeGrafter"/>
</dbReference>
<dbReference type="WormBase" id="SRAE_1000227200">
    <property type="protein sequence ID" value="SRP05776"/>
    <property type="gene ID" value="WBGene00258886"/>
</dbReference>
<evidence type="ECO:0000256" key="4">
    <source>
        <dbReference type="SAM" id="MobiDB-lite"/>
    </source>
</evidence>
<dbReference type="PANTHER" id="PTHR12687">
    <property type="entry name" value="NUCLEOLAR COMPLEX 2 AND RAD4-RELATED"/>
    <property type="match status" value="1"/>
</dbReference>
<evidence type="ECO:0000256" key="3">
    <source>
        <dbReference type="ARBA" id="ARBA00023242"/>
    </source>
</evidence>
<dbReference type="Proteomes" id="UP000035682">
    <property type="component" value="Unplaced"/>
</dbReference>
<dbReference type="InterPro" id="IPR005343">
    <property type="entry name" value="Noc2"/>
</dbReference>
<dbReference type="GeneID" id="36376381"/>
<dbReference type="GO" id="GO:0003714">
    <property type="term" value="F:transcription corepressor activity"/>
    <property type="evidence" value="ECO:0007669"/>
    <property type="project" value="TreeGrafter"/>
</dbReference>
<keyword evidence="6" id="KW-1185">Reference proteome</keyword>
<dbReference type="GO" id="GO:0042273">
    <property type="term" value="P:ribosomal large subunit biogenesis"/>
    <property type="evidence" value="ECO:0007669"/>
    <property type="project" value="TreeGrafter"/>
</dbReference>
<dbReference type="STRING" id="34506.A0A090L2G4"/>
<accession>A0A090L2G4</accession>
<dbReference type="AlphaFoldDB" id="A0A090L2G4"/>
<dbReference type="GO" id="GO:0030690">
    <property type="term" value="C:Noc1p-Noc2p complex"/>
    <property type="evidence" value="ECO:0007669"/>
    <property type="project" value="TreeGrafter"/>
</dbReference>
<name>A0A090L2G4_STRRB</name>
<organism evidence="5">
    <name type="scientific">Strongyloides ratti</name>
    <name type="common">Parasitic roundworm</name>
    <dbReference type="NCBI Taxonomy" id="34506"/>
    <lineage>
        <taxon>Eukaryota</taxon>
        <taxon>Metazoa</taxon>
        <taxon>Ecdysozoa</taxon>
        <taxon>Nematoda</taxon>
        <taxon>Chromadorea</taxon>
        <taxon>Rhabditida</taxon>
        <taxon>Tylenchina</taxon>
        <taxon>Panagrolaimomorpha</taxon>
        <taxon>Strongyloidoidea</taxon>
        <taxon>Strongyloididae</taxon>
        <taxon>Strongyloides</taxon>
    </lineage>
</organism>
<evidence type="ECO:0000313" key="8">
    <source>
        <dbReference type="WormBase" id="SRAE_1000227200"/>
    </source>
</evidence>
<gene>
    <name evidence="5 7 8" type="ORF">SRAE_1000227200</name>
</gene>
<reference evidence="7" key="2">
    <citation type="submission" date="2020-12" db="UniProtKB">
        <authorList>
            <consortium name="WormBaseParasite"/>
        </authorList>
    </citation>
    <scope>IDENTIFICATION</scope>
</reference>
<keyword evidence="3" id="KW-0539">Nucleus</keyword>
<comment type="similarity">
    <text evidence="2">Belongs to the NOC2 family.</text>
</comment>
<proteinExistence type="inferred from homology"/>
<dbReference type="WBParaSite" id="SRAE_1000227200.1">
    <property type="protein sequence ID" value="SRAE_1000227200.1"/>
    <property type="gene ID" value="WBGene00258886"/>
</dbReference>
<dbReference type="RefSeq" id="XP_024503217.1">
    <property type="nucleotide sequence ID" value="XM_024649328.1"/>
</dbReference>
<evidence type="ECO:0000313" key="6">
    <source>
        <dbReference type="Proteomes" id="UP000035682"/>
    </source>
</evidence>
<dbReference type="CTD" id="36376381"/>
<evidence type="ECO:0000313" key="7">
    <source>
        <dbReference type="WBParaSite" id="SRAE_1000227200.1"/>
    </source>
</evidence>
<dbReference type="GO" id="GO:0005730">
    <property type="term" value="C:nucleolus"/>
    <property type="evidence" value="ECO:0007669"/>
    <property type="project" value="TreeGrafter"/>
</dbReference>
<dbReference type="Pfam" id="PF03715">
    <property type="entry name" value="Noc2"/>
    <property type="match status" value="1"/>
</dbReference>
<dbReference type="GO" id="GO:0000122">
    <property type="term" value="P:negative regulation of transcription by RNA polymerase II"/>
    <property type="evidence" value="ECO:0007669"/>
    <property type="project" value="TreeGrafter"/>
</dbReference>
<dbReference type="OMA" id="HYGHEAS"/>
<protein>
    <submittedName>
        <fullName evidence="5 7">Nucleolar complex protein 2 homolog</fullName>
    </submittedName>
</protein>
<evidence type="ECO:0000256" key="1">
    <source>
        <dbReference type="ARBA" id="ARBA00004123"/>
    </source>
</evidence>
<dbReference type="OrthoDB" id="10266662at2759"/>
<reference evidence="5 6" key="1">
    <citation type="submission" date="2014-09" db="EMBL/GenBank/DDBJ databases">
        <authorList>
            <person name="Martin A.A."/>
        </authorList>
    </citation>
    <scope>NUCLEOTIDE SEQUENCE</scope>
    <source>
        <strain evidence="6">ED321</strain>
        <strain evidence="5">ED321 Heterogonic</strain>
    </source>
</reference>
<dbReference type="PANTHER" id="PTHR12687:SF4">
    <property type="entry name" value="NUCLEOLAR COMPLEX PROTEIN 2 HOMOLOG"/>
    <property type="match status" value="1"/>
</dbReference>
<comment type="subcellular location">
    <subcellularLocation>
        <location evidence="1">Nucleus</location>
    </subcellularLocation>
</comment>
<evidence type="ECO:0000256" key="2">
    <source>
        <dbReference type="ARBA" id="ARBA00005907"/>
    </source>
</evidence>